<dbReference type="AlphaFoldDB" id="C0C079"/>
<reference evidence="6" key="1">
    <citation type="submission" date="2009-02" db="EMBL/GenBank/DDBJ databases">
        <authorList>
            <person name="Fulton L."/>
            <person name="Clifton S."/>
            <person name="Fulton B."/>
            <person name="Xu J."/>
            <person name="Minx P."/>
            <person name="Pepin K.H."/>
            <person name="Johnson M."/>
            <person name="Bhonagiri V."/>
            <person name="Nash W.E."/>
            <person name="Mardis E.R."/>
            <person name="Wilson R.K."/>
        </authorList>
    </citation>
    <scope>NUCLEOTIDE SEQUENCE [LARGE SCALE GENOMIC DNA]</scope>
    <source>
        <strain evidence="6">DSM 15053</strain>
    </source>
</reference>
<feature type="DNA-binding region" description="H-T-H motif" evidence="4">
    <location>
        <begin position="32"/>
        <end position="51"/>
    </location>
</feature>
<keyword evidence="7" id="KW-1185">Reference proteome</keyword>
<dbReference type="GO" id="GO:0003677">
    <property type="term" value="F:DNA binding"/>
    <property type="evidence" value="ECO:0007669"/>
    <property type="project" value="UniProtKB-UniRule"/>
</dbReference>
<dbReference type="SUPFAM" id="SSF48498">
    <property type="entry name" value="Tetracyclin repressor-like, C-terminal domain"/>
    <property type="match status" value="1"/>
</dbReference>
<dbReference type="PRINTS" id="PR00455">
    <property type="entry name" value="HTHTETR"/>
</dbReference>
<reference evidence="6" key="2">
    <citation type="submission" date="2013-06" db="EMBL/GenBank/DDBJ databases">
        <title>Draft genome sequence of Clostridium hylemonae (DSM 15053).</title>
        <authorList>
            <person name="Sudarsanam P."/>
            <person name="Ley R."/>
            <person name="Guruge J."/>
            <person name="Turnbaugh P.J."/>
            <person name="Mahowald M."/>
            <person name="Liep D."/>
            <person name="Gordon J."/>
        </authorList>
    </citation>
    <scope>NUCLEOTIDE SEQUENCE</scope>
    <source>
        <strain evidence="6">DSM 15053</strain>
    </source>
</reference>
<evidence type="ECO:0000256" key="4">
    <source>
        <dbReference type="PROSITE-ProRule" id="PRU00335"/>
    </source>
</evidence>
<dbReference type="Proteomes" id="UP000004893">
    <property type="component" value="Unassembled WGS sequence"/>
</dbReference>
<sequence length="200" mass="23035">MQTLSIKGDKTKMYICSEAYKLFAEKGFKEVTMQDICRKTDLSRGGLYRHYENTAQIFSAVISGMMAEQEDEFSEKIHSSMPAAQILDDVLNRYEEEMLDSGNSLSVAIYEYFSSPGISQYDDSILQQYLYSKKMWTELITYGMRTGEFKIVDPAAVFDLIVFSYQGVRMYSRLMPVHRDIPRGITGQIRNLLLSESEIR</sequence>
<dbReference type="eggNOG" id="COG1309">
    <property type="taxonomic scope" value="Bacteria"/>
</dbReference>
<evidence type="ECO:0000313" key="7">
    <source>
        <dbReference type="Proteomes" id="UP000004893"/>
    </source>
</evidence>
<dbReference type="STRING" id="553973.CLOHYLEM_05473"/>
<dbReference type="Gene3D" id="1.10.10.60">
    <property type="entry name" value="Homeodomain-like"/>
    <property type="match status" value="1"/>
</dbReference>
<dbReference type="InterPro" id="IPR009057">
    <property type="entry name" value="Homeodomain-like_sf"/>
</dbReference>
<feature type="domain" description="HTH tetR-type" evidence="5">
    <location>
        <begin position="9"/>
        <end position="69"/>
    </location>
</feature>
<comment type="caution">
    <text evidence="6">The sequence shown here is derived from an EMBL/GenBank/DDBJ whole genome shotgun (WGS) entry which is preliminary data.</text>
</comment>
<evidence type="ECO:0000313" key="6">
    <source>
        <dbReference type="EMBL" id="EEG74216.1"/>
    </source>
</evidence>
<name>C0C079_9FIRM</name>
<dbReference type="EMBL" id="ABYI02000020">
    <property type="protein sequence ID" value="EEG74216.1"/>
    <property type="molecule type" value="Genomic_DNA"/>
</dbReference>
<dbReference type="Gene3D" id="1.10.357.10">
    <property type="entry name" value="Tetracycline Repressor, domain 2"/>
    <property type="match status" value="1"/>
</dbReference>
<evidence type="ECO:0000256" key="3">
    <source>
        <dbReference type="ARBA" id="ARBA00023163"/>
    </source>
</evidence>
<dbReference type="PANTHER" id="PTHR47506">
    <property type="entry name" value="TRANSCRIPTIONAL REGULATORY PROTEIN"/>
    <property type="match status" value="1"/>
</dbReference>
<proteinExistence type="predicted"/>
<evidence type="ECO:0000259" key="5">
    <source>
        <dbReference type="PROSITE" id="PS50977"/>
    </source>
</evidence>
<dbReference type="PANTHER" id="PTHR47506:SF3">
    <property type="entry name" value="HTH-TYPE TRANSCRIPTIONAL REGULATOR LMRA"/>
    <property type="match status" value="1"/>
</dbReference>
<keyword evidence="2 4" id="KW-0238">DNA-binding</keyword>
<keyword evidence="1" id="KW-0805">Transcription regulation</keyword>
<gene>
    <name evidence="6" type="ORF">CLOHYLEM_05473</name>
</gene>
<accession>C0C079</accession>
<protein>
    <submittedName>
        <fullName evidence="6">Transcriptional regulator, TetR family</fullName>
    </submittedName>
</protein>
<dbReference type="InterPro" id="IPR036271">
    <property type="entry name" value="Tet_transcr_reg_TetR-rel_C_sf"/>
</dbReference>
<evidence type="ECO:0000256" key="1">
    <source>
        <dbReference type="ARBA" id="ARBA00023015"/>
    </source>
</evidence>
<dbReference type="Pfam" id="PF00440">
    <property type="entry name" value="TetR_N"/>
    <property type="match status" value="1"/>
</dbReference>
<evidence type="ECO:0000256" key="2">
    <source>
        <dbReference type="ARBA" id="ARBA00023125"/>
    </source>
</evidence>
<dbReference type="InterPro" id="IPR001647">
    <property type="entry name" value="HTH_TetR"/>
</dbReference>
<dbReference type="HOGENOM" id="CLU_069356_15_12_9"/>
<organism evidence="6 7">
    <name type="scientific">[Clostridium] hylemonae DSM 15053</name>
    <dbReference type="NCBI Taxonomy" id="553973"/>
    <lineage>
        <taxon>Bacteria</taxon>
        <taxon>Bacillati</taxon>
        <taxon>Bacillota</taxon>
        <taxon>Clostridia</taxon>
        <taxon>Lachnospirales</taxon>
        <taxon>Lachnospiraceae</taxon>
    </lineage>
</organism>
<dbReference type="PROSITE" id="PS50977">
    <property type="entry name" value="HTH_TETR_2"/>
    <property type="match status" value="1"/>
</dbReference>
<keyword evidence="3" id="KW-0804">Transcription</keyword>
<dbReference type="RefSeq" id="WP_006442809.1">
    <property type="nucleotide sequence ID" value="NZ_CP036524.1"/>
</dbReference>
<dbReference type="SUPFAM" id="SSF46689">
    <property type="entry name" value="Homeodomain-like"/>
    <property type="match status" value="1"/>
</dbReference>